<dbReference type="Gene3D" id="1.10.760.10">
    <property type="entry name" value="Cytochrome c-like domain"/>
    <property type="match status" value="1"/>
</dbReference>
<reference evidence="7 8" key="1">
    <citation type="journal article" date="2013" name="PLoS ONE">
        <title>Genomic analysis of Melioribacter roseus, facultatively anaerobic organotrophic bacterium representing a novel deep lineage within Bacteriodetes/Chlorobi group.</title>
        <authorList>
            <person name="Kadnikov V.V."/>
            <person name="Mardanov A.V."/>
            <person name="Podosokorskaya O.A."/>
            <person name="Gavrilov S.N."/>
            <person name="Kublanov I.V."/>
            <person name="Beletsky A.V."/>
            <person name="Bonch-Osmolovskaya E.A."/>
            <person name="Ravin N.V."/>
        </authorList>
    </citation>
    <scope>NUCLEOTIDE SEQUENCE [LARGE SCALE GENOMIC DNA]</scope>
    <source>
        <strain evidence="8">JCM 17771 / P3M-2</strain>
    </source>
</reference>
<evidence type="ECO:0000256" key="5">
    <source>
        <dbReference type="SAM" id="Phobius"/>
    </source>
</evidence>
<evidence type="ECO:0000313" key="7">
    <source>
        <dbReference type="EMBL" id="AFN73286.1"/>
    </source>
</evidence>
<feature type="domain" description="Cytochrome c" evidence="6">
    <location>
        <begin position="284"/>
        <end position="368"/>
    </location>
</feature>
<dbReference type="SUPFAM" id="SSF46626">
    <property type="entry name" value="Cytochrome c"/>
    <property type="match status" value="1"/>
</dbReference>
<dbReference type="GO" id="GO:0009055">
    <property type="term" value="F:electron transfer activity"/>
    <property type="evidence" value="ECO:0007669"/>
    <property type="project" value="InterPro"/>
</dbReference>
<dbReference type="PROSITE" id="PS51007">
    <property type="entry name" value="CYTC"/>
    <property type="match status" value="1"/>
</dbReference>
<keyword evidence="1 4" id="KW-0349">Heme</keyword>
<proteinExistence type="predicted"/>
<dbReference type="OrthoDB" id="9792475at2"/>
<dbReference type="Pfam" id="PF11821">
    <property type="entry name" value="ActD"/>
    <property type="match status" value="1"/>
</dbReference>
<feature type="transmembrane region" description="Helical" evidence="5">
    <location>
        <begin position="56"/>
        <end position="78"/>
    </location>
</feature>
<dbReference type="STRING" id="1191523.MROS_0042"/>
<dbReference type="GO" id="GO:0046872">
    <property type="term" value="F:metal ion binding"/>
    <property type="evidence" value="ECO:0007669"/>
    <property type="project" value="UniProtKB-KW"/>
</dbReference>
<keyword evidence="5" id="KW-0472">Membrane</keyword>
<organism evidence="7 8">
    <name type="scientific">Melioribacter roseus (strain DSM 23840 / JCM 17771 / VKM B-2668 / P3M-2)</name>
    <dbReference type="NCBI Taxonomy" id="1191523"/>
    <lineage>
        <taxon>Bacteria</taxon>
        <taxon>Pseudomonadati</taxon>
        <taxon>Ignavibacteriota</taxon>
        <taxon>Ignavibacteria</taxon>
        <taxon>Ignavibacteriales</taxon>
        <taxon>Melioribacteraceae</taxon>
        <taxon>Melioribacter</taxon>
    </lineage>
</organism>
<dbReference type="GO" id="GO:0020037">
    <property type="term" value="F:heme binding"/>
    <property type="evidence" value="ECO:0007669"/>
    <property type="project" value="InterPro"/>
</dbReference>
<dbReference type="InterPro" id="IPR009056">
    <property type="entry name" value="Cyt_c-like_dom"/>
</dbReference>
<evidence type="ECO:0000256" key="1">
    <source>
        <dbReference type="ARBA" id="ARBA00022617"/>
    </source>
</evidence>
<dbReference type="RefSeq" id="WP_014854723.1">
    <property type="nucleotide sequence ID" value="NC_018178.1"/>
</dbReference>
<dbReference type="eggNOG" id="COG2010">
    <property type="taxonomic scope" value="Bacteria"/>
</dbReference>
<sequence>MKDKILYGYSALFDNPDDIIEAAEKTVDAGYKKYDVHSPYPIHGMPEAMKLPPSKLGYVALVVGLSGALTALLLMYWISAVDYPIVIGGKPLFSFPAYVPVIFEVTVLSASIATVLAMLFIFFKLPNNAHPLHGTDYMKQVSSDKYGLFIHAEDDKFNEEEVKRFLESLRAKEISPVYYDENEISFKPRLLEPKFIMFLLATAVITSGATYFTLNKLLFMVPFNWMMEQDKLTPQSVSSIFADGFGMRPPVEGTVARGEEFYPYKNMPEEAGKYLINPLPMSKKVLKLGEKKYDIYCSPCHGYHAEGDSRLRGQFPNPPSLHSEKVRNWSDGRIFHVITEGQNAMPSYSTQLNEEERWAVVNYVRALQRALNARETDLK</sequence>
<evidence type="ECO:0000256" key="3">
    <source>
        <dbReference type="ARBA" id="ARBA00023004"/>
    </source>
</evidence>
<keyword evidence="5" id="KW-0812">Transmembrane</keyword>
<evidence type="ECO:0000256" key="2">
    <source>
        <dbReference type="ARBA" id="ARBA00022723"/>
    </source>
</evidence>
<accession>I6ZZX9</accession>
<protein>
    <recommendedName>
        <fullName evidence="6">Cytochrome c domain-containing protein</fullName>
    </recommendedName>
</protein>
<dbReference type="InterPro" id="IPR021776">
    <property type="entry name" value="ActD"/>
</dbReference>
<feature type="transmembrane region" description="Helical" evidence="5">
    <location>
        <begin position="195"/>
        <end position="214"/>
    </location>
</feature>
<evidence type="ECO:0000256" key="4">
    <source>
        <dbReference type="PROSITE-ProRule" id="PRU00433"/>
    </source>
</evidence>
<gene>
    <name evidence="7" type="ordered locus">MROS_0042</name>
</gene>
<dbReference type="EMBL" id="CP003557">
    <property type="protein sequence ID" value="AFN73286.1"/>
    <property type="molecule type" value="Genomic_DNA"/>
</dbReference>
<dbReference type="AlphaFoldDB" id="I6ZZX9"/>
<evidence type="ECO:0000313" key="8">
    <source>
        <dbReference type="Proteomes" id="UP000009011"/>
    </source>
</evidence>
<keyword evidence="5" id="KW-1133">Transmembrane helix</keyword>
<keyword evidence="2 4" id="KW-0479">Metal-binding</keyword>
<keyword evidence="8" id="KW-1185">Reference proteome</keyword>
<evidence type="ECO:0000259" key="6">
    <source>
        <dbReference type="PROSITE" id="PS51007"/>
    </source>
</evidence>
<dbReference type="Pfam" id="PF13442">
    <property type="entry name" value="Cytochrome_CBB3"/>
    <property type="match status" value="1"/>
</dbReference>
<keyword evidence="3 4" id="KW-0408">Iron</keyword>
<dbReference type="HOGENOM" id="CLU_606745_0_0_10"/>
<name>I6ZZX9_MELRP</name>
<dbReference type="Proteomes" id="UP000009011">
    <property type="component" value="Chromosome"/>
</dbReference>
<dbReference type="InterPro" id="IPR036909">
    <property type="entry name" value="Cyt_c-like_dom_sf"/>
</dbReference>
<dbReference type="PANTHER" id="PTHR40394:SF2">
    <property type="entry name" value="QUINOL:CYTOCHROME C OXIDOREDUCTASE MEMBRANE PROTEIN"/>
    <property type="match status" value="1"/>
</dbReference>
<feature type="transmembrane region" description="Helical" evidence="5">
    <location>
        <begin position="98"/>
        <end position="123"/>
    </location>
</feature>
<dbReference type="KEGG" id="mro:MROS_0042"/>
<dbReference type="PANTHER" id="PTHR40394">
    <property type="entry name" value="LIPOPROTEIN-RELATED"/>
    <property type="match status" value="1"/>
</dbReference>